<dbReference type="RefSeq" id="WP_376832402.1">
    <property type="nucleotide sequence ID" value="NZ_JBHLWR010000006.1"/>
</dbReference>
<sequence>MSASVADPATPPAGAAAPAALARAALTAFAARGLAPQQRPDVIRRALAATSPLAAEDPAGVYGALHALAGALDALRDMEDLHAAIASRAERLRDAGARLLALHGGEPRPWPVVRVDMDPAVAGLRGAPRLLLRPQRDYGVIRLDAVVTLCNVPPAAWRHAVGGTALLDMEFAGWKAEAAAAGSDAAVDRREVTRRIAWLCRVGVETVRILDGR</sequence>
<gene>
    <name evidence="1" type="ORF">ACFOEX_08945</name>
</gene>
<proteinExistence type="predicted"/>
<protein>
    <submittedName>
        <fullName evidence="1">Uncharacterized protein</fullName>
    </submittedName>
</protein>
<keyword evidence="2" id="KW-1185">Reference proteome</keyword>
<dbReference type="Proteomes" id="UP001595536">
    <property type="component" value="Unassembled WGS sequence"/>
</dbReference>
<accession>A0ABV7LH62</accession>
<name>A0ABV7LH62_9HYPH</name>
<evidence type="ECO:0000313" key="1">
    <source>
        <dbReference type="EMBL" id="MFC3266478.1"/>
    </source>
</evidence>
<evidence type="ECO:0000313" key="2">
    <source>
        <dbReference type="Proteomes" id="UP001595536"/>
    </source>
</evidence>
<organism evidence="1 2">
    <name type="scientific">Camelimonas abortus</name>
    <dbReference type="NCBI Taxonomy" id="1017184"/>
    <lineage>
        <taxon>Bacteria</taxon>
        <taxon>Pseudomonadati</taxon>
        <taxon>Pseudomonadota</taxon>
        <taxon>Alphaproteobacteria</taxon>
        <taxon>Hyphomicrobiales</taxon>
        <taxon>Chelatococcaceae</taxon>
        <taxon>Camelimonas</taxon>
    </lineage>
</organism>
<reference evidence="2" key="1">
    <citation type="journal article" date="2019" name="Int. J. Syst. Evol. Microbiol.">
        <title>The Global Catalogue of Microorganisms (GCM) 10K type strain sequencing project: providing services to taxonomists for standard genome sequencing and annotation.</title>
        <authorList>
            <consortium name="The Broad Institute Genomics Platform"/>
            <consortium name="The Broad Institute Genome Sequencing Center for Infectious Disease"/>
            <person name="Wu L."/>
            <person name="Ma J."/>
        </authorList>
    </citation>
    <scope>NUCLEOTIDE SEQUENCE [LARGE SCALE GENOMIC DNA]</scope>
    <source>
        <strain evidence="2">CCM 7941</strain>
    </source>
</reference>
<dbReference type="EMBL" id="JBHRUV010000043">
    <property type="protein sequence ID" value="MFC3266478.1"/>
    <property type="molecule type" value="Genomic_DNA"/>
</dbReference>
<comment type="caution">
    <text evidence="1">The sequence shown here is derived from an EMBL/GenBank/DDBJ whole genome shotgun (WGS) entry which is preliminary data.</text>
</comment>